<comment type="caution">
    <text evidence="2">The sequence shown here is derived from an EMBL/GenBank/DDBJ whole genome shotgun (WGS) entry which is preliminary data.</text>
</comment>
<dbReference type="EMBL" id="JADIMV010000091">
    <property type="protein sequence ID" value="MBO8440058.1"/>
    <property type="molecule type" value="Genomic_DNA"/>
</dbReference>
<dbReference type="InterPro" id="IPR026444">
    <property type="entry name" value="Secre_tail"/>
</dbReference>
<organism evidence="2 3">
    <name type="scientific">Candidatus Aphodosoma intestinipullorum</name>
    <dbReference type="NCBI Taxonomy" id="2840674"/>
    <lineage>
        <taxon>Bacteria</taxon>
        <taxon>Pseudomonadati</taxon>
        <taxon>Bacteroidota</taxon>
        <taxon>Bacteroidia</taxon>
        <taxon>Bacteroidales</taxon>
        <taxon>Candidatus Aphodosoma</taxon>
    </lineage>
</organism>
<evidence type="ECO:0000256" key="1">
    <source>
        <dbReference type="SAM" id="SignalP"/>
    </source>
</evidence>
<proteinExistence type="predicted"/>
<dbReference type="AlphaFoldDB" id="A0A940DJY2"/>
<gene>
    <name evidence="2" type="ORF">IAC51_05345</name>
</gene>
<sequence>MKKVKVLCAAVAMTAMAAGGMAQEPPEAVNVHWKTGDSTLYMFDEFDRMEFNGGAIEIVPGERIYIDDIRKITFGIYSPTVTFKSIGYGTVRAYVTDDGMREIQSGEKVETGQMILFSATPWVYSKIKGWWINNEYMDYDWNERYLTVEDEGLDVRVEFVRSGTGTESTTAKSLDIYVRGREIVIESNAEIIEGAKVFDTSGRLLHEEVSRDATKQMVIPAEGMSQGVYILLIHTTEGDESGKVIIK</sequence>
<name>A0A940DJY2_9BACT</name>
<feature type="chain" id="PRO_5036921789" evidence="1">
    <location>
        <begin position="18"/>
        <end position="247"/>
    </location>
</feature>
<feature type="signal peptide" evidence="1">
    <location>
        <begin position="1"/>
        <end position="17"/>
    </location>
</feature>
<keyword evidence="1" id="KW-0732">Signal</keyword>
<dbReference type="Proteomes" id="UP000712007">
    <property type="component" value="Unassembled WGS sequence"/>
</dbReference>
<reference evidence="2" key="1">
    <citation type="submission" date="2020-10" db="EMBL/GenBank/DDBJ databases">
        <authorList>
            <person name="Gilroy R."/>
        </authorList>
    </citation>
    <scope>NUCLEOTIDE SEQUENCE</scope>
    <source>
        <strain evidence="2">3924</strain>
    </source>
</reference>
<evidence type="ECO:0000313" key="3">
    <source>
        <dbReference type="Proteomes" id="UP000712007"/>
    </source>
</evidence>
<protein>
    <submittedName>
        <fullName evidence="2">T9SS type A sorting domain-containing protein</fullName>
    </submittedName>
</protein>
<dbReference type="NCBIfam" id="TIGR04183">
    <property type="entry name" value="Por_Secre_tail"/>
    <property type="match status" value="1"/>
</dbReference>
<evidence type="ECO:0000313" key="2">
    <source>
        <dbReference type="EMBL" id="MBO8440058.1"/>
    </source>
</evidence>
<reference evidence="2" key="2">
    <citation type="journal article" date="2021" name="PeerJ">
        <title>Extensive microbial diversity within the chicken gut microbiome revealed by metagenomics and culture.</title>
        <authorList>
            <person name="Gilroy R."/>
            <person name="Ravi A."/>
            <person name="Getino M."/>
            <person name="Pursley I."/>
            <person name="Horton D.L."/>
            <person name="Alikhan N.F."/>
            <person name="Baker D."/>
            <person name="Gharbi K."/>
            <person name="Hall N."/>
            <person name="Watson M."/>
            <person name="Adriaenssens E.M."/>
            <person name="Foster-Nyarko E."/>
            <person name="Jarju S."/>
            <person name="Secka A."/>
            <person name="Antonio M."/>
            <person name="Oren A."/>
            <person name="Chaudhuri R.R."/>
            <person name="La Ragione R."/>
            <person name="Hildebrand F."/>
            <person name="Pallen M.J."/>
        </authorList>
    </citation>
    <scope>NUCLEOTIDE SEQUENCE</scope>
    <source>
        <strain evidence="2">3924</strain>
    </source>
</reference>
<accession>A0A940DJY2</accession>